<gene>
    <name evidence="1" type="ORF">GCM10007933_14650</name>
</gene>
<dbReference type="Proteomes" id="UP001157167">
    <property type="component" value="Unassembled WGS sequence"/>
</dbReference>
<organism evidence="1 2">
    <name type="scientific">Zoogloea oryzae</name>
    <dbReference type="NCBI Taxonomy" id="310767"/>
    <lineage>
        <taxon>Bacteria</taxon>
        <taxon>Pseudomonadati</taxon>
        <taxon>Pseudomonadota</taxon>
        <taxon>Betaproteobacteria</taxon>
        <taxon>Rhodocyclales</taxon>
        <taxon>Zoogloeaceae</taxon>
        <taxon>Zoogloea</taxon>
    </lineage>
</organism>
<protein>
    <submittedName>
        <fullName evidence="1">Uncharacterized protein</fullName>
    </submittedName>
</protein>
<evidence type="ECO:0000313" key="1">
    <source>
        <dbReference type="EMBL" id="GLT22009.1"/>
    </source>
</evidence>
<name>A0ABQ6FAJ7_9RHOO</name>
<dbReference type="RefSeq" id="WP_284187385.1">
    <property type="nucleotide sequence ID" value="NZ_BSPX01000017.1"/>
</dbReference>
<sequence length="104" mass="11525">MYTVTVVFRADREYEFHVHAADVANLTKASAQDWLHDEFDELECTPSNPVGKVLMLDVILNVAKYGGEQRFAQGGEWARSFASNVAVVLDRPAVRIDVPGFVVG</sequence>
<evidence type="ECO:0000313" key="2">
    <source>
        <dbReference type="Proteomes" id="UP001157167"/>
    </source>
</evidence>
<keyword evidence="2" id="KW-1185">Reference proteome</keyword>
<comment type="caution">
    <text evidence="1">The sequence shown here is derived from an EMBL/GenBank/DDBJ whole genome shotgun (WGS) entry which is preliminary data.</text>
</comment>
<reference evidence="2" key="1">
    <citation type="journal article" date="2019" name="Int. J. Syst. Evol. Microbiol.">
        <title>The Global Catalogue of Microorganisms (GCM) 10K type strain sequencing project: providing services to taxonomists for standard genome sequencing and annotation.</title>
        <authorList>
            <consortium name="The Broad Institute Genomics Platform"/>
            <consortium name="The Broad Institute Genome Sequencing Center for Infectious Disease"/>
            <person name="Wu L."/>
            <person name="Ma J."/>
        </authorList>
    </citation>
    <scope>NUCLEOTIDE SEQUENCE [LARGE SCALE GENOMIC DNA]</scope>
    <source>
        <strain evidence="2">NBRC 102407</strain>
    </source>
</reference>
<proteinExistence type="predicted"/>
<accession>A0ABQ6FAJ7</accession>
<dbReference type="EMBL" id="BSPX01000017">
    <property type="protein sequence ID" value="GLT22009.1"/>
    <property type="molecule type" value="Genomic_DNA"/>
</dbReference>